<name>A0A392U752_9FABA</name>
<evidence type="ECO:0000313" key="1">
    <source>
        <dbReference type="EMBL" id="MCI68908.1"/>
    </source>
</evidence>
<reference evidence="1 2" key="1">
    <citation type="journal article" date="2018" name="Front. Plant Sci.">
        <title>Red Clover (Trifolium pratense) and Zigzag Clover (T. medium) - A Picture of Genomic Similarities and Differences.</title>
        <authorList>
            <person name="Dluhosova J."/>
            <person name="Istvanek J."/>
            <person name="Nedelnik J."/>
            <person name="Repkova J."/>
        </authorList>
    </citation>
    <scope>NUCLEOTIDE SEQUENCE [LARGE SCALE GENOMIC DNA]</scope>
    <source>
        <strain evidence="2">cv. 10/8</strain>
        <tissue evidence="1">Leaf</tissue>
    </source>
</reference>
<organism evidence="1 2">
    <name type="scientific">Trifolium medium</name>
    <dbReference type="NCBI Taxonomy" id="97028"/>
    <lineage>
        <taxon>Eukaryota</taxon>
        <taxon>Viridiplantae</taxon>
        <taxon>Streptophyta</taxon>
        <taxon>Embryophyta</taxon>
        <taxon>Tracheophyta</taxon>
        <taxon>Spermatophyta</taxon>
        <taxon>Magnoliopsida</taxon>
        <taxon>eudicotyledons</taxon>
        <taxon>Gunneridae</taxon>
        <taxon>Pentapetalae</taxon>
        <taxon>rosids</taxon>
        <taxon>fabids</taxon>
        <taxon>Fabales</taxon>
        <taxon>Fabaceae</taxon>
        <taxon>Papilionoideae</taxon>
        <taxon>50 kb inversion clade</taxon>
        <taxon>NPAAA clade</taxon>
        <taxon>Hologalegina</taxon>
        <taxon>IRL clade</taxon>
        <taxon>Trifolieae</taxon>
        <taxon>Trifolium</taxon>
    </lineage>
</organism>
<proteinExistence type="predicted"/>
<dbReference type="EMBL" id="LXQA010745385">
    <property type="protein sequence ID" value="MCI68908.1"/>
    <property type="molecule type" value="Genomic_DNA"/>
</dbReference>
<evidence type="ECO:0000313" key="2">
    <source>
        <dbReference type="Proteomes" id="UP000265520"/>
    </source>
</evidence>
<dbReference type="AlphaFoldDB" id="A0A392U752"/>
<sequence>VVCAARNMCCFSACSSDGCATRRGSLRGAQAFKVKVDLS</sequence>
<dbReference type="Proteomes" id="UP000265520">
    <property type="component" value="Unassembled WGS sequence"/>
</dbReference>
<feature type="non-terminal residue" evidence="1">
    <location>
        <position position="1"/>
    </location>
</feature>
<protein>
    <submittedName>
        <fullName evidence="1">Uncharacterized protein</fullName>
    </submittedName>
</protein>
<keyword evidence="2" id="KW-1185">Reference proteome</keyword>
<accession>A0A392U752</accession>
<comment type="caution">
    <text evidence="1">The sequence shown here is derived from an EMBL/GenBank/DDBJ whole genome shotgun (WGS) entry which is preliminary data.</text>
</comment>